<keyword evidence="6 7" id="KW-0802">TPR repeat</keyword>
<evidence type="ECO:0000256" key="6">
    <source>
        <dbReference type="ARBA" id="ARBA00022803"/>
    </source>
</evidence>
<feature type="repeat" description="TPR" evidence="7">
    <location>
        <begin position="36"/>
        <end position="69"/>
    </location>
</feature>
<comment type="caution">
    <text evidence="10">The sequence shown here is derived from an EMBL/GenBank/DDBJ whole genome shotgun (WGS) entry which is preliminary data.</text>
</comment>
<evidence type="ECO:0000259" key="9">
    <source>
        <dbReference type="PROSITE" id="PS51745"/>
    </source>
</evidence>
<feature type="repeat" description="TPR" evidence="7">
    <location>
        <begin position="70"/>
        <end position="103"/>
    </location>
</feature>
<dbReference type="SUPFAM" id="SSF54277">
    <property type="entry name" value="CAD &amp; PB1 domains"/>
    <property type="match status" value="1"/>
</dbReference>
<evidence type="ECO:0000256" key="7">
    <source>
        <dbReference type="PROSITE-ProRule" id="PRU00339"/>
    </source>
</evidence>
<reference evidence="10" key="1">
    <citation type="journal article" date="2020" name="Stud. Mycol.">
        <title>101 Dothideomycetes genomes: a test case for predicting lifestyles and emergence of pathogens.</title>
        <authorList>
            <person name="Haridas S."/>
            <person name="Albert R."/>
            <person name="Binder M."/>
            <person name="Bloem J."/>
            <person name="Labutti K."/>
            <person name="Salamov A."/>
            <person name="Andreopoulos B."/>
            <person name="Baker S."/>
            <person name="Barry K."/>
            <person name="Bills G."/>
            <person name="Bluhm B."/>
            <person name="Cannon C."/>
            <person name="Castanera R."/>
            <person name="Culley D."/>
            <person name="Daum C."/>
            <person name="Ezra D."/>
            <person name="Gonzalez J."/>
            <person name="Henrissat B."/>
            <person name="Kuo A."/>
            <person name="Liang C."/>
            <person name="Lipzen A."/>
            <person name="Lutzoni F."/>
            <person name="Magnuson J."/>
            <person name="Mondo S."/>
            <person name="Nolan M."/>
            <person name="Ohm R."/>
            <person name="Pangilinan J."/>
            <person name="Park H.-J."/>
            <person name="Ramirez L."/>
            <person name="Alfaro M."/>
            <person name="Sun H."/>
            <person name="Tritt A."/>
            <person name="Yoshinaga Y."/>
            <person name="Zwiers L.-H."/>
            <person name="Turgeon B."/>
            <person name="Goodwin S."/>
            <person name="Spatafora J."/>
            <person name="Crous P."/>
            <person name="Grigoriev I."/>
        </authorList>
    </citation>
    <scope>NUCLEOTIDE SEQUENCE</scope>
    <source>
        <strain evidence="10">CBS 130266</strain>
    </source>
</reference>
<dbReference type="Gene3D" id="3.10.20.90">
    <property type="entry name" value="Phosphatidylinositol 3-kinase Catalytic Subunit, Chain A, domain 1"/>
    <property type="match status" value="1"/>
</dbReference>
<sequence>MSLKAEIETWVTALGHYDNNEFDEALGTFEGIADTSKILFNCGVIYATLGEHEKAVDSYLRAIQLDKYLAVAYFQQGVSNFLMGDFEEALANFNDALDKLRGNKNIDYEQLGLKFKLFSCEVLFNRGLCYIYLSQLEAGMQDLMFAVKEKVIPDHDVIDEAIREQAEGYTVFSIPVGIVYRPNEAKVKNLKAKDYLGKARLVAATDRSQTFTGFSGAELKRMNSVDAARDDRPEEKLSYAASNLVKPELRSRARQQSEPPLNRNVFPPTPPPESDKPLSSPGSSRSSRPAVMSRADSVRAGPKPRPLDLSVAGFAGTPQRMGTQRTQSERGGPRPGGGGGGGGGGAPQQRQAQQRTMSDRRSGGNGGGRSRLSEDNGSAEDVYDMYGARQSSSSNNRRPARETYISEEDEYVYNDDPYANSYDEADFEMMSANPRRDSNRRSGPSRSGPGMKKIRVKVHADDTRYVMVGTAVEFPDFIDQIRAKFGIRQSFKVKIQDEQDMITMADQDDLEMAIETARGNAKREKSDMGKMEVWIQAV</sequence>
<dbReference type="Pfam" id="PF13181">
    <property type="entry name" value="TPR_8"/>
    <property type="match status" value="1"/>
</dbReference>
<evidence type="ECO:0000256" key="5">
    <source>
        <dbReference type="ARBA" id="ARBA00022737"/>
    </source>
</evidence>
<keyword evidence="5" id="KW-0677">Repeat</keyword>
<feature type="domain" description="PB1" evidence="9">
    <location>
        <begin position="453"/>
        <end position="538"/>
    </location>
</feature>
<dbReference type="PROSITE" id="PS51745">
    <property type="entry name" value="PB1"/>
    <property type="match status" value="1"/>
</dbReference>
<proteinExistence type="inferred from homology"/>
<dbReference type="EMBL" id="MU007033">
    <property type="protein sequence ID" value="KAF2431167.1"/>
    <property type="molecule type" value="Genomic_DNA"/>
</dbReference>
<dbReference type="AlphaFoldDB" id="A0A9P4TZR1"/>
<dbReference type="InterPro" id="IPR011990">
    <property type="entry name" value="TPR-like_helical_dom_sf"/>
</dbReference>
<organism evidence="10 11">
    <name type="scientific">Tothia fuscella</name>
    <dbReference type="NCBI Taxonomy" id="1048955"/>
    <lineage>
        <taxon>Eukaryota</taxon>
        <taxon>Fungi</taxon>
        <taxon>Dikarya</taxon>
        <taxon>Ascomycota</taxon>
        <taxon>Pezizomycotina</taxon>
        <taxon>Dothideomycetes</taxon>
        <taxon>Pleosporomycetidae</taxon>
        <taxon>Venturiales</taxon>
        <taxon>Cylindrosympodiaceae</taxon>
        <taxon>Tothia</taxon>
    </lineage>
</organism>
<dbReference type="Proteomes" id="UP000800235">
    <property type="component" value="Unassembled WGS sequence"/>
</dbReference>
<dbReference type="SUPFAM" id="SSF48452">
    <property type="entry name" value="TPR-like"/>
    <property type="match status" value="1"/>
</dbReference>
<dbReference type="InterPro" id="IPR000270">
    <property type="entry name" value="PB1_dom"/>
</dbReference>
<dbReference type="FunFam" id="1.25.40.10:FF:000017">
    <property type="entry name" value="NADPH oxidase regulator NoxR"/>
    <property type="match status" value="1"/>
</dbReference>
<name>A0A9P4TZR1_9PEZI</name>
<comment type="similarity">
    <text evidence="2">Belongs to the NCF2/NOXA1 family.</text>
</comment>
<feature type="compositionally biased region" description="Low complexity" evidence="8">
    <location>
        <begin position="441"/>
        <end position="450"/>
    </location>
</feature>
<dbReference type="InterPro" id="IPR019734">
    <property type="entry name" value="TPR_rpt"/>
</dbReference>
<accession>A0A9P4TZR1</accession>
<dbReference type="OrthoDB" id="9450131at2759"/>
<dbReference type="Gene3D" id="1.25.40.10">
    <property type="entry name" value="Tetratricopeptide repeat domain"/>
    <property type="match status" value="1"/>
</dbReference>
<dbReference type="GO" id="GO:0005737">
    <property type="term" value="C:cytoplasm"/>
    <property type="evidence" value="ECO:0007669"/>
    <property type="project" value="UniProtKB-SubCell"/>
</dbReference>
<feature type="region of interest" description="Disordered" evidence="8">
    <location>
        <begin position="239"/>
        <end position="451"/>
    </location>
</feature>
<dbReference type="InterPro" id="IPR053793">
    <property type="entry name" value="PB1-like"/>
</dbReference>
<dbReference type="CDD" id="cd06408">
    <property type="entry name" value="PB1_NoxR"/>
    <property type="match status" value="1"/>
</dbReference>
<feature type="compositionally biased region" description="Gly residues" evidence="8">
    <location>
        <begin position="333"/>
        <end position="346"/>
    </location>
</feature>
<dbReference type="PANTHER" id="PTHR15175">
    <property type="entry name" value="NEUTROPHIL CYTOSOLIC FACTOR 2, NEUTROPHIL NADPH OXIDASE FACTOR 2"/>
    <property type="match status" value="1"/>
</dbReference>
<dbReference type="PROSITE" id="PS50005">
    <property type="entry name" value="TPR"/>
    <property type="match status" value="2"/>
</dbReference>
<evidence type="ECO:0000313" key="10">
    <source>
        <dbReference type="EMBL" id="KAF2431167.1"/>
    </source>
</evidence>
<evidence type="ECO:0000256" key="8">
    <source>
        <dbReference type="SAM" id="MobiDB-lite"/>
    </source>
</evidence>
<keyword evidence="3" id="KW-0728">SH3 domain</keyword>
<protein>
    <recommendedName>
        <fullName evidence="9">PB1 domain-containing protein</fullName>
    </recommendedName>
</protein>
<keyword evidence="11" id="KW-1185">Reference proteome</keyword>
<dbReference type="SMART" id="SM00028">
    <property type="entry name" value="TPR"/>
    <property type="match status" value="3"/>
</dbReference>
<dbReference type="SMART" id="SM00666">
    <property type="entry name" value="PB1"/>
    <property type="match status" value="1"/>
</dbReference>
<dbReference type="InterPro" id="IPR051864">
    <property type="entry name" value="NCF2_NOXA1"/>
</dbReference>
<dbReference type="PANTHER" id="PTHR15175:SF0">
    <property type="entry name" value="SH3 DOMAIN-CONTAINING PROTEIN C23A1.17"/>
    <property type="match status" value="1"/>
</dbReference>
<evidence type="ECO:0000256" key="2">
    <source>
        <dbReference type="ARBA" id="ARBA00008051"/>
    </source>
</evidence>
<dbReference type="Pfam" id="PF00564">
    <property type="entry name" value="PB1"/>
    <property type="match status" value="1"/>
</dbReference>
<evidence type="ECO:0000256" key="1">
    <source>
        <dbReference type="ARBA" id="ARBA00004496"/>
    </source>
</evidence>
<gene>
    <name evidence="10" type="ORF">EJ08DRAFT_189696</name>
</gene>
<evidence type="ECO:0000256" key="3">
    <source>
        <dbReference type="ARBA" id="ARBA00022443"/>
    </source>
</evidence>
<evidence type="ECO:0000256" key="4">
    <source>
        <dbReference type="ARBA" id="ARBA00022490"/>
    </source>
</evidence>
<dbReference type="InterPro" id="IPR034892">
    <property type="entry name" value="PB1_NoxR"/>
</dbReference>
<keyword evidence="4" id="KW-0963">Cytoplasm</keyword>
<feature type="compositionally biased region" description="Low complexity" evidence="8">
    <location>
        <begin position="279"/>
        <end position="289"/>
    </location>
</feature>
<comment type="subcellular location">
    <subcellularLocation>
        <location evidence="1">Cytoplasm</location>
    </subcellularLocation>
</comment>
<evidence type="ECO:0000313" key="11">
    <source>
        <dbReference type="Proteomes" id="UP000800235"/>
    </source>
</evidence>